<evidence type="ECO:0000256" key="2">
    <source>
        <dbReference type="ARBA" id="ARBA00022692"/>
    </source>
</evidence>
<dbReference type="Proteomes" id="UP001153954">
    <property type="component" value="Unassembled WGS sequence"/>
</dbReference>
<evidence type="ECO:0000256" key="3">
    <source>
        <dbReference type="ARBA" id="ARBA00022989"/>
    </source>
</evidence>
<evidence type="ECO:0000256" key="5">
    <source>
        <dbReference type="SAM" id="Phobius"/>
    </source>
</evidence>
<keyword evidence="3 5" id="KW-1133">Transmembrane helix</keyword>
<protein>
    <submittedName>
        <fullName evidence="6">Uncharacterized protein</fullName>
    </submittedName>
</protein>
<reference evidence="6" key="1">
    <citation type="submission" date="2022-03" db="EMBL/GenBank/DDBJ databases">
        <authorList>
            <person name="Tunstrom K."/>
        </authorList>
    </citation>
    <scope>NUCLEOTIDE SEQUENCE</scope>
</reference>
<name>A0AAU9UDP7_EUPED</name>
<dbReference type="AlphaFoldDB" id="A0AAU9UDP7"/>
<dbReference type="PROSITE" id="PS00216">
    <property type="entry name" value="SUGAR_TRANSPORT_1"/>
    <property type="match status" value="1"/>
</dbReference>
<dbReference type="InterPro" id="IPR050549">
    <property type="entry name" value="MFS_Trehalose_Transporter"/>
</dbReference>
<evidence type="ECO:0000313" key="6">
    <source>
        <dbReference type="EMBL" id="CAH2097909.1"/>
    </source>
</evidence>
<feature type="transmembrane region" description="Helical" evidence="5">
    <location>
        <begin position="50"/>
        <end position="72"/>
    </location>
</feature>
<evidence type="ECO:0000313" key="7">
    <source>
        <dbReference type="Proteomes" id="UP001153954"/>
    </source>
</evidence>
<dbReference type="Pfam" id="PF00083">
    <property type="entry name" value="Sugar_tr"/>
    <property type="match status" value="1"/>
</dbReference>
<dbReference type="InterPro" id="IPR005828">
    <property type="entry name" value="MFS_sugar_transport-like"/>
</dbReference>
<dbReference type="GO" id="GO:0016020">
    <property type="term" value="C:membrane"/>
    <property type="evidence" value="ECO:0007669"/>
    <property type="project" value="UniProtKB-SubCell"/>
</dbReference>
<feature type="transmembrane region" description="Helical" evidence="5">
    <location>
        <begin position="164"/>
        <end position="182"/>
    </location>
</feature>
<evidence type="ECO:0000256" key="4">
    <source>
        <dbReference type="ARBA" id="ARBA00023136"/>
    </source>
</evidence>
<dbReference type="PANTHER" id="PTHR48021">
    <property type="match status" value="1"/>
</dbReference>
<dbReference type="GO" id="GO:0022857">
    <property type="term" value="F:transmembrane transporter activity"/>
    <property type="evidence" value="ECO:0007669"/>
    <property type="project" value="InterPro"/>
</dbReference>
<feature type="transmembrane region" description="Helical" evidence="5">
    <location>
        <begin position="7"/>
        <end position="26"/>
    </location>
</feature>
<comment type="caution">
    <text evidence="6">The sequence shown here is derived from an EMBL/GenBank/DDBJ whole genome shotgun (WGS) entry which is preliminary data.</text>
</comment>
<sequence length="259" mass="29092">MSIVFQVLSTAIISFVCMTVGILYTWPSSTLVLFTSPNTTLNRVMTETEISLLGSLPSISGVIVTPFAGIIMDSLGRKWSCVVFSLIQLICWVIISTCTMVEAILFAMFLFGMSSCMFIVVPMYVSEFCENSIRGSMMSGSMIFYGIGMLVSYLMGGLLDYKTMNYTGLSLTVLGLVMLSTMKESPLYLLKIGREREAIKSIAFYRSLKITSKEVEDEIEKLRRILSPEIIETPVEEKLELNVQEAPPTKRSQWQYLRM</sequence>
<dbReference type="InterPro" id="IPR005829">
    <property type="entry name" value="Sugar_transporter_CS"/>
</dbReference>
<gene>
    <name evidence="6" type="ORF">EEDITHA_LOCUS13078</name>
</gene>
<comment type="subcellular location">
    <subcellularLocation>
        <location evidence="1">Membrane</location>
        <topology evidence="1">Multi-pass membrane protein</topology>
    </subcellularLocation>
</comment>
<dbReference type="SUPFAM" id="SSF103473">
    <property type="entry name" value="MFS general substrate transporter"/>
    <property type="match status" value="1"/>
</dbReference>
<dbReference type="InterPro" id="IPR036259">
    <property type="entry name" value="MFS_trans_sf"/>
</dbReference>
<keyword evidence="4 5" id="KW-0472">Membrane</keyword>
<dbReference type="Gene3D" id="1.20.1250.20">
    <property type="entry name" value="MFS general substrate transporter like domains"/>
    <property type="match status" value="1"/>
</dbReference>
<keyword evidence="2 5" id="KW-0812">Transmembrane</keyword>
<feature type="transmembrane region" description="Helical" evidence="5">
    <location>
        <begin position="79"/>
        <end position="97"/>
    </location>
</feature>
<feature type="transmembrane region" description="Helical" evidence="5">
    <location>
        <begin position="137"/>
        <end position="158"/>
    </location>
</feature>
<evidence type="ECO:0000256" key="1">
    <source>
        <dbReference type="ARBA" id="ARBA00004141"/>
    </source>
</evidence>
<keyword evidence="7" id="KW-1185">Reference proteome</keyword>
<organism evidence="6 7">
    <name type="scientific">Euphydryas editha</name>
    <name type="common">Edith's checkerspot</name>
    <dbReference type="NCBI Taxonomy" id="104508"/>
    <lineage>
        <taxon>Eukaryota</taxon>
        <taxon>Metazoa</taxon>
        <taxon>Ecdysozoa</taxon>
        <taxon>Arthropoda</taxon>
        <taxon>Hexapoda</taxon>
        <taxon>Insecta</taxon>
        <taxon>Pterygota</taxon>
        <taxon>Neoptera</taxon>
        <taxon>Endopterygota</taxon>
        <taxon>Lepidoptera</taxon>
        <taxon>Glossata</taxon>
        <taxon>Ditrysia</taxon>
        <taxon>Papilionoidea</taxon>
        <taxon>Nymphalidae</taxon>
        <taxon>Nymphalinae</taxon>
        <taxon>Euphydryas</taxon>
    </lineage>
</organism>
<dbReference type="EMBL" id="CAKOGL010000018">
    <property type="protein sequence ID" value="CAH2097909.1"/>
    <property type="molecule type" value="Genomic_DNA"/>
</dbReference>
<feature type="transmembrane region" description="Helical" evidence="5">
    <location>
        <begin position="103"/>
        <end position="125"/>
    </location>
</feature>
<accession>A0AAU9UDP7</accession>
<dbReference type="PANTHER" id="PTHR48021:SF33">
    <property type="entry name" value="AT22075P-RELATED"/>
    <property type="match status" value="1"/>
</dbReference>
<proteinExistence type="predicted"/>